<reference evidence="1 2" key="1">
    <citation type="submission" date="2017-02" db="EMBL/GenBank/DDBJ databases">
        <title>Genomes of Trichoderma spp. with biocontrol activity.</title>
        <authorList>
            <person name="Gardiner D."/>
            <person name="Kazan K."/>
            <person name="Vos C."/>
            <person name="Harvey P."/>
        </authorList>
    </citation>
    <scope>NUCLEOTIDE SEQUENCE [LARGE SCALE GENOMIC DNA]</scope>
    <source>
        <strain evidence="1 2">A5MH</strain>
    </source>
</reference>
<comment type="caution">
    <text evidence="1">The sequence shown here is derived from an EMBL/GenBank/DDBJ whole genome shotgun (WGS) entry which is preliminary data.</text>
</comment>
<organism evidence="1 2">
    <name type="scientific">Trichoderma gamsii</name>
    <dbReference type="NCBI Taxonomy" id="398673"/>
    <lineage>
        <taxon>Eukaryota</taxon>
        <taxon>Fungi</taxon>
        <taxon>Dikarya</taxon>
        <taxon>Ascomycota</taxon>
        <taxon>Pezizomycotina</taxon>
        <taxon>Sordariomycetes</taxon>
        <taxon>Hypocreomycetidae</taxon>
        <taxon>Hypocreales</taxon>
        <taxon>Hypocreaceae</taxon>
        <taxon>Trichoderma</taxon>
    </lineage>
</organism>
<evidence type="ECO:0000313" key="2">
    <source>
        <dbReference type="Proteomes" id="UP000236546"/>
    </source>
</evidence>
<proteinExistence type="predicted"/>
<dbReference type="AlphaFoldDB" id="A0A2K0TIF7"/>
<gene>
    <name evidence="1" type="ORF">TGAMA5MH_03019</name>
</gene>
<dbReference type="Proteomes" id="UP000236546">
    <property type="component" value="Unassembled WGS sequence"/>
</dbReference>
<protein>
    <submittedName>
        <fullName evidence="1">Uncharacterized protein</fullName>
    </submittedName>
</protein>
<sequence length="32" mass="3265">MFVPVEAVGGMLTASGYSCDPSSLVKGNQYGV</sequence>
<accession>A0A2K0TIF7</accession>
<evidence type="ECO:0000313" key="1">
    <source>
        <dbReference type="EMBL" id="PNP45295.1"/>
    </source>
</evidence>
<name>A0A2K0TIF7_9HYPO</name>
<dbReference type="EMBL" id="MTYH01000025">
    <property type="protein sequence ID" value="PNP45295.1"/>
    <property type="molecule type" value="Genomic_DNA"/>
</dbReference>